<evidence type="ECO:0000313" key="5">
    <source>
        <dbReference type="Proteomes" id="UP001596415"/>
    </source>
</evidence>
<reference evidence="5" key="1">
    <citation type="journal article" date="2019" name="Int. J. Syst. Evol. Microbiol.">
        <title>The Global Catalogue of Microorganisms (GCM) 10K type strain sequencing project: providing services to taxonomists for standard genome sequencing and annotation.</title>
        <authorList>
            <consortium name="The Broad Institute Genomics Platform"/>
            <consortium name="The Broad Institute Genome Sequencing Center for Infectious Disease"/>
            <person name="Wu L."/>
            <person name="Ma J."/>
        </authorList>
    </citation>
    <scope>NUCLEOTIDE SEQUENCE [LARGE SCALE GENOMIC DNA]</scope>
    <source>
        <strain evidence="5">CGMCC 1.16306</strain>
    </source>
</reference>
<name>A0ABW2MUS2_9FLAO</name>
<dbReference type="InterPro" id="IPR003439">
    <property type="entry name" value="ABC_transporter-like_ATP-bd"/>
</dbReference>
<dbReference type="InterPro" id="IPR003593">
    <property type="entry name" value="AAA+_ATPase"/>
</dbReference>
<dbReference type="EMBL" id="JBHTBN010000003">
    <property type="protein sequence ID" value="MFC7357620.1"/>
    <property type="molecule type" value="Genomic_DNA"/>
</dbReference>
<sequence length="223" mass="25479">MALLQLYNAQKSFGKREILKRVSFSVETGEVLGIFGRNGCGKSTLLKMLFGTMSSDLLDFEIDGKKVNASQVIPKQLMGYVPQHPFLPKSLKVRDVILTCYQDEKQQDTVFYNSGVAKLTHKRVGELSLGELKYFEVILLGASTHPFLLFDEPFSMVDPMMKENMKTFFLEIKKEKGIMLTDHYYDDVLQTTSKNIVIKDGISHHIRTESDLKKFEYLSNSRC</sequence>
<dbReference type="Proteomes" id="UP001596415">
    <property type="component" value="Unassembled WGS sequence"/>
</dbReference>
<dbReference type="Pfam" id="PF00005">
    <property type="entry name" value="ABC_tran"/>
    <property type="match status" value="1"/>
</dbReference>
<dbReference type="PROSITE" id="PS50893">
    <property type="entry name" value="ABC_TRANSPORTER_2"/>
    <property type="match status" value="1"/>
</dbReference>
<dbReference type="GO" id="GO:0005524">
    <property type="term" value="F:ATP binding"/>
    <property type="evidence" value="ECO:0007669"/>
    <property type="project" value="UniProtKB-KW"/>
</dbReference>
<evidence type="ECO:0000313" key="4">
    <source>
        <dbReference type="EMBL" id="MFC7357620.1"/>
    </source>
</evidence>
<dbReference type="InterPro" id="IPR027417">
    <property type="entry name" value="P-loop_NTPase"/>
</dbReference>
<organism evidence="4 5">
    <name type="scientific">Jejudonia soesokkakensis</name>
    <dbReference type="NCBI Taxonomy" id="1323432"/>
    <lineage>
        <taxon>Bacteria</taxon>
        <taxon>Pseudomonadati</taxon>
        <taxon>Bacteroidota</taxon>
        <taxon>Flavobacteriia</taxon>
        <taxon>Flavobacteriales</taxon>
        <taxon>Flavobacteriaceae</taxon>
        <taxon>Jejudonia</taxon>
    </lineage>
</organism>
<feature type="domain" description="ABC transporter" evidence="3">
    <location>
        <begin position="4"/>
        <end position="223"/>
    </location>
</feature>
<dbReference type="RefSeq" id="WP_380217464.1">
    <property type="nucleotide sequence ID" value="NZ_JBHTBN010000003.1"/>
</dbReference>
<accession>A0ABW2MUS2</accession>
<keyword evidence="2 4" id="KW-0067">ATP-binding</keyword>
<evidence type="ECO:0000256" key="1">
    <source>
        <dbReference type="ARBA" id="ARBA00022741"/>
    </source>
</evidence>
<gene>
    <name evidence="4" type="ORF">ACFQO1_07970</name>
</gene>
<dbReference type="SUPFAM" id="SSF52540">
    <property type="entry name" value="P-loop containing nucleoside triphosphate hydrolases"/>
    <property type="match status" value="1"/>
</dbReference>
<keyword evidence="5" id="KW-1185">Reference proteome</keyword>
<proteinExistence type="predicted"/>
<dbReference type="PANTHER" id="PTHR43158:SF2">
    <property type="entry name" value="SKFA PEPTIDE EXPORT ATP-BINDING PROTEIN SKFE"/>
    <property type="match status" value="1"/>
</dbReference>
<keyword evidence="1" id="KW-0547">Nucleotide-binding</keyword>
<dbReference type="SMART" id="SM00382">
    <property type="entry name" value="AAA"/>
    <property type="match status" value="1"/>
</dbReference>
<evidence type="ECO:0000256" key="2">
    <source>
        <dbReference type="ARBA" id="ARBA00022840"/>
    </source>
</evidence>
<comment type="caution">
    <text evidence="4">The sequence shown here is derived from an EMBL/GenBank/DDBJ whole genome shotgun (WGS) entry which is preliminary data.</text>
</comment>
<dbReference type="Gene3D" id="3.40.50.300">
    <property type="entry name" value="P-loop containing nucleotide triphosphate hydrolases"/>
    <property type="match status" value="1"/>
</dbReference>
<protein>
    <submittedName>
        <fullName evidence="4">ATP-binding cassette domain-containing protein</fullName>
    </submittedName>
</protein>
<dbReference type="PANTHER" id="PTHR43158">
    <property type="entry name" value="SKFA PEPTIDE EXPORT ATP-BINDING PROTEIN SKFE"/>
    <property type="match status" value="1"/>
</dbReference>
<evidence type="ECO:0000259" key="3">
    <source>
        <dbReference type="PROSITE" id="PS50893"/>
    </source>
</evidence>